<sequence>MDAAVSAAREKLKNVTPLKKDCGRVCGARCCRPLEGEETGMLLFPGEAEAYADREGWTVRRASQGDMVVCPGTCDREERPLSCRLFPLLPLIGNDGTIRVVTDLRARAVCPLARQGKSALDPAFIEAVREAGELLAQSEEQAMFLDVLEEEQEELRELRKKFRIQN</sequence>
<keyword evidence="2" id="KW-1185">Reference proteome</keyword>
<protein>
    <submittedName>
        <fullName evidence="1">Uncharacterized protein</fullName>
    </submittedName>
</protein>
<evidence type="ECO:0000313" key="2">
    <source>
        <dbReference type="Proteomes" id="UP000682782"/>
    </source>
</evidence>
<gene>
    <name evidence="1" type="ORF">JYE49_11790</name>
</gene>
<proteinExistence type="predicted"/>
<name>A0AC61MVG6_9FIRM</name>
<dbReference type="Proteomes" id="UP000682782">
    <property type="component" value="Chromosome"/>
</dbReference>
<reference evidence="1" key="1">
    <citation type="submission" date="2021-01" db="EMBL/GenBank/DDBJ databases">
        <title>Complete genome sequence of Clostridiales bacterium R-7.</title>
        <authorList>
            <person name="Mahoney-Kurpe S.C."/>
            <person name="Palevich N."/>
            <person name="Koike S."/>
            <person name="Moon C.D."/>
            <person name="Attwood G.T."/>
        </authorList>
    </citation>
    <scope>NUCLEOTIDE SEQUENCE</scope>
    <source>
        <strain evidence="1">R-7</strain>
    </source>
</reference>
<dbReference type="EMBL" id="CP068393">
    <property type="protein sequence ID" value="QUC66534.1"/>
    <property type="molecule type" value="Genomic_DNA"/>
</dbReference>
<accession>A0AC61MVG6</accession>
<evidence type="ECO:0000313" key="1">
    <source>
        <dbReference type="EMBL" id="QUC66534.1"/>
    </source>
</evidence>
<organism evidence="1 2">
    <name type="scientific">Aristaeella hokkaidonensis</name>
    <dbReference type="NCBI Taxonomy" id="3046382"/>
    <lineage>
        <taxon>Bacteria</taxon>
        <taxon>Bacillati</taxon>
        <taxon>Bacillota</taxon>
        <taxon>Clostridia</taxon>
        <taxon>Eubacteriales</taxon>
        <taxon>Aristaeellaceae</taxon>
        <taxon>Aristaeella</taxon>
    </lineage>
</organism>